<dbReference type="EMBL" id="JAWHQM010000002">
    <property type="protein sequence ID" value="KAK5625622.1"/>
    <property type="molecule type" value="Genomic_DNA"/>
</dbReference>
<comment type="caution">
    <text evidence="2">The sequence shown here is derived from an EMBL/GenBank/DDBJ whole genome shotgun (WGS) entry which is preliminary data.</text>
</comment>
<gene>
    <name evidence="2" type="ORF">RRF57_001338</name>
</gene>
<dbReference type="PANTHER" id="PTHR37542:SF3">
    <property type="entry name" value="PRION-INHIBITION AND PROPAGATION HELO DOMAIN-CONTAINING PROTEIN"/>
    <property type="match status" value="1"/>
</dbReference>
<dbReference type="Gene3D" id="1.10.510.10">
    <property type="entry name" value="Transferase(Phosphotransferase) domain 1"/>
    <property type="match status" value="1"/>
</dbReference>
<dbReference type="GO" id="GO:0004672">
    <property type="term" value="F:protein kinase activity"/>
    <property type="evidence" value="ECO:0007669"/>
    <property type="project" value="InterPro"/>
</dbReference>
<dbReference type="AlphaFoldDB" id="A0AAN7Z0M9"/>
<evidence type="ECO:0000313" key="3">
    <source>
        <dbReference type="Proteomes" id="UP001305414"/>
    </source>
</evidence>
<proteinExistence type="predicted"/>
<accession>A0AAN7Z0M9</accession>
<reference evidence="2 3" key="1">
    <citation type="submission" date="2023-10" db="EMBL/GenBank/DDBJ databases">
        <title>Draft genome sequence of Xylaria bambusicola isolate GMP-LS, the root and basal stem rot pathogen of sugarcane in Indonesia.</title>
        <authorList>
            <person name="Selvaraj P."/>
            <person name="Muralishankar V."/>
            <person name="Muruganantham S."/>
            <person name="Sp S."/>
            <person name="Haryani S."/>
            <person name="Lau K.J.X."/>
            <person name="Naqvi N.I."/>
        </authorList>
    </citation>
    <scope>NUCLEOTIDE SEQUENCE [LARGE SCALE GENOMIC DNA]</scope>
    <source>
        <strain evidence="2">GMP-LS</strain>
    </source>
</reference>
<protein>
    <recommendedName>
        <fullName evidence="1">Protein kinase domain-containing protein</fullName>
    </recommendedName>
</protein>
<dbReference type="InterPro" id="IPR011009">
    <property type="entry name" value="Kinase-like_dom_sf"/>
</dbReference>
<dbReference type="InterPro" id="IPR000719">
    <property type="entry name" value="Prot_kinase_dom"/>
</dbReference>
<keyword evidence="3" id="KW-1185">Reference proteome</keyword>
<dbReference type="PROSITE" id="PS50011">
    <property type="entry name" value="PROTEIN_KINASE_DOM"/>
    <property type="match status" value="1"/>
</dbReference>
<feature type="domain" description="Protein kinase" evidence="1">
    <location>
        <begin position="259"/>
        <end position="616"/>
    </location>
</feature>
<dbReference type="GO" id="GO:0005524">
    <property type="term" value="F:ATP binding"/>
    <property type="evidence" value="ECO:0007669"/>
    <property type="project" value="InterPro"/>
</dbReference>
<dbReference type="Proteomes" id="UP001305414">
    <property type="component" value="Unassembled WGS sequence"/>
</dbReference>
<dbReference type="SUPFAM" id="SSF56112">
    <property type="entry name" value="Protein kinase-like (PK-like)"/>
    <property type="match status" value="1"/>
</dbReference>
<evidence type="ECO:0000313" key="2">
    <source>
        <dbReference type="EMBL" id="KAK5625622.1"/>
    </source>
</evidence>
<evidence type="ECO:0000259" key="1">
    <source>
        <dbReference type="PROSITE" id="PS50011"/>
    </source>
</evidence>
<sequence>MDPISITMAVISGFQIVYLTSRFMYHEILRARGFHDGRAQMAKNYRYEIVRLKVFWMVFTRDVRGTTDIASFKGLSRAKLILTTVLDIGAALSPYSQVASQLSEEYQKYYTQRSLLARGTKGTTIELPLDLDDAIDPIDQELKNGKYALDEPSGSNAEAPSNKTNFFRGIFGGGSNSKRPGKQPSVILQAKLKELPEAIAWCFQERQLNKSLKILQSKLDELDFLSPSLVSSLDRSSTIGRKVDNDTTFRGFKGHMVLQQMARDYVNGVPGTGLSPIEWKVMKGYIDSSEKRSSKVLVEQKETGNFPRESMEAVAVQEREEEKKYAPQLASLLLSSGKDHFDGNKLGTLPFKGFSKDPTMPNGYFYFAFEYPEGVIDRKPLSLQELILSEHGQHKLSLNDRFHIAKMVSRYLGTLHSDGWLHKSIRSRAVKFFFRMTDKEVILDMNTPYLTEFGFSRPLDVFSAARYAASTAVNLDRDVYRHPRRFGQPSQIFNMTHDVYSLGVVLLEIGVWKTARQMYDEAFEHGSNKPTGEDVQKAFIQLAGRELEHHMGSAYKDAVLTCLQGEQLTKHMHKPSFAVEFQKTVLRKVDAVLLSPDGAVFDNDVDPPSYDAAVRT</sequence>
<organism evidence="2 3">
    <name type="scientific">Xylaria bambusicola</name>
    <dbReference type="NCBI Taxonomy" id="326684"/>
    <lineage>
        <taxon>Eukaryota</taxon>
        <taxon>Fungi</taxon>
        <taxon>Dikarya</taxon>
        <taxon>Ascomycota</taxon>
        <taxon>Pezizomycotina</taxon>
        <taxon>Sordariomycetes</taxon>
        <taxon>Xylariomycetidae</taxon>
        <taxon>Xylariales</taxon>
        <taxon>Xylariaceae</taxon>
        <taxon>Xylaria</taxon>
    </lineage>
</organism>
<name>A0AAN7Z0M9_9PEZI</name>
<dbReference type="PANTHER" id="PTHR37542">
    <property type="entry name" value="HELO DOMAIN-CONTAINING PROTEIN-RELATED"/>
    <property type="match status" value="1"/>
</dbReference>